<comment type="function">
    <text evidence="1 7">Catalyzes the insertion of molybdate into adenylated molybdopterin with the concomitant release of AMP.</text>
</comment>
<dbReference type="InterPro" id="IPR001453">
    <property type="entry name" value="MoaB/Mog_dom"/>
</dbReference>
<evidence type="ECO:0000256" key="8">
    <source>
        <dbReference type="SAM" id="MobiDB-lite"/>
    </source>
</evidence>
<comment type="cofactor">
    <cofactor evidence="7">
        <name>Mg(2+)</name>
        <dbReference type="ChEBI" id="CHEBI:18420"/>
    </cofactor>
</comment>
<proteinExistence type="inferred from homology"/>
<evidence type="ECO:0000256" key="3">
    <source>
        <dbReference type="ARBA" id="ARBA00010763"/>
    </source>
</evidence>
<sequence>MTALDERTNDEPTATAMPWPQARRTAGLAAEPLGPLTVPLKRARGSALAEPLFAGLAVPAFDTAAMDGYAVAGPGPWAVTGRALAGHAADVRDLASGQAVEIATGAQVPPGASAVLPYELALRTDGLVTGAIGPGRHIRRRGEECAEGTEVLPAGATVTPTVLGFAASLGCDALTVHRRPRVTIVVTGDEVVRNGTPLPGQVRDALGPLLPGLIDWAGGIALPPTYVPDGRAPLAASLTRTAVDVIAVCGASSRGPADHLRPVLRQLGADILVDGVACRPGHPQLLARLTPGGPLIVGLPGNPFAALAAALTLLAPALGRLCGRTPPPPPRAVLVAPVPAHAADTRLIPVTLASGLATPVGHDRPGLLRGAAAATALAVLPPGGARDVELLLLPG</sequence>
<dbReference type="InterPro" id="IPR038987">
    <property type="entry name" value="MoeA-like"/>
</dbReference>
<dbReference type="OrthoDB" id="3196725at2"/>
<feature type="compositionally biased region" description="Basic and acidic residues" evidence="8">
    <location>
        <begin position="1"/>
        <end position="10"/>
    </location>
</feature>
<dbReference type="Gene3D" id="3.40.980.10">
    <property type="entry name" value="MoaB/Mog-like domain"/>
    <property type="match status" value="1"/>
</dbReference>
<protein>
    <recommendedName>
        <fullName evidence="7">Molybdopterin molybdenumtransferase</fullName>
        <ecNumber evidence="7">2.10.1.1</ecNumber>
    </recommendedName>
</protein>
<dbReference type="UniPathway" id="UPA00344"/>
<accession>A0A4U0SRY0</accession>
<evidence type="ECO:0000256" key="6">
    <source>
        <dbReference type="ARBA" id="ARBA00047317"/>
    </source>
</evidence>
<evidence type="ECO:0000256" key="1">
    <source>
        <dbReference type="ARBA" id="ARBA00002901"/>
    </source>
</evidence>
<evidence type="ECO:0000256" key="5">
    <source>
        <dbReference type="ARBA" id="ARBA00023150"/>
    </source>
</evidence>
<comment type="catalytic activity">
    <reaction evidence="6">
        <text>adenylyl-molybdopterin + molybdate = Mo-molybdopterin + AMP + H(+)</text>
        <dbReference type="Rhea" id="RHEA:35047"/>
        <dbReference type="ChEBI" id="CHEBI:15378"/>
        <dbReference type="ChEBI" id="CHEBI:36264"/>
        <dbReference type="ChEBI" id="CHEBI:62727"/>
        <dbReference type="ChEBI" id="CHEBI:71302"/>
        <dbReference type="ChEBI" id="CHEBI:456215"/>
        <dbReference type="EC" id="2.10.1.1"/>
    </reaction>
</comment>
<evidence type="ECO:0000256" key="4">
    <source>
        <dbReference type="ARBA" id="ARBA00022505"/>
    </source>
</evidence>
<evidence type="ECO:0000256" key="7">
    <source>
        <dbReference type="RuleBase" id="RU365090"/>
    </source>
</evidence>
<feature type="region of interest" description="Disordered" evidence="8">
    <location>
        <begin position="1"/>
        <end position="21"/>
    </location>
</feature>
<organism evidence="10 11">
    <name type="scientific">Actinacidiphila oryziradicis</name>
    <dbReference type="NCBI Taxonomy" id="2571141"/>
    <lineage>
        <taxon>Bacteria</taxon>
        <taxon>Bacillati</taxon>
        <taxon>Actinomycetota</taxon>
        <taxon>Actinomycetes</taxon>
        <taxon>Kitasatosporales</taxon>
        <taxon>Streptomycetaceae</taxon>
        <taxon>Actinacidiphila</taxon>
    </lineage>
</organism>
<keyword evidence="5 7" id="KW-0501">Molybdenum cofactor biosynthesis</keyword>
<dbReference type="PANTHER" id="PTHR10192">
    <property type="entry name" value="MOLYBDOPTERIN BIOSYNTHESIS PROTEIN"/>
    <property type="match status" value="1"/>
</dbReference>
<dbReference type="PANTHER" id="PTHR10192:SF5">
    <property type="entry name" value="GEPHYRIN"/>
    <property type="match status" value="1"/>
</dbReference>
<evidence type="ECO:0000259" key="9">
    <source>
        <dbReference type="SMART" id="SM00852"/>
    </source>
</evidence>
<dbReference type="Proteomes" id="UP000305778">
    <property type="component" value="Unassembled WGS sequence"/>
</dbReference>
<keyword evidence="7" id="KW-0460">Magnesium</keyword>
<dbReference type="GO" id="GO:0005829">
    <property type="term" value="C:cytosol"/>
    <property type="evidence" value="ECO:0007669"/>
    <property type="project" value="TreeGrafter"/>
</dbReference>
<dbReference type="SUPFAM" id="SSF63882">
    <property type="entry name" value="MoeA N-terminal region -like"/>
    <property type="match status" value="1"/>
</dbReference>
<evidence type="ECO:0000313" key="11">
    <source>
        <dbReference type="Proteomes" id="UP000305778"/>
    </source>
</evidence>
<keyword evidence="4 7" id="KW-0500">Molybdenum</keyword>
<dbReference type="GO" id="GO:0046872">
    <property type="term" value="F:metal ion binding"/>
    <property type="evidence" value="ECO:0007669"/>
    <property type="project" value="UniProtKB-UniRule"/>
</dbReference>
<keyword evidence="7" id="KW-0479">Metal-binding</keyword>
<dbReference type="EC" id="2.10.1.1" evidence="7"/>
<comment type="pathway">
    <text evidence="2 7">Cofactor biosynthesis; molybdopterin biosynthesis.</text>
</comment>
<dbReference type="GO" id="GO:0061599">
    <property type="term" value="F:molybdopterin molybdotransferase activity"/>
    <property type="evidence" value="ECO:0007669"/>
    <property type="project" value="UniProtKB-UniRule"/>
</dbReference>
<dbReference type="Pfam" id="PF00994">
    <property type="entry name" value="MoCF_biosynth"/>
    <property type="match status" value="1"/>
</dbReference>
<dbReference type="InterPro" id="IPR036425">
    <property type="entry name" value="MoaB/Mog-like_dom_sf"/>
</dbReference>
<dbReference type="Gene3D" id="2.40.340.10">
    <property type="entry name" value="MoeA, C-terminal, domain IV"/>
    <property type="match status" value="1"/>
</dbReference>
<name>A0A4U0SRY0_9ACTN</name>
<dbReference type="Gene3D" id="3.90.105.10">
    <property type="entry name" value="Molybdopterin biosynthesis moea protein, domain 2"/>
    <property type="match status" value="1"/>
</dbReference>
<evidence type="ECO:0000313" key="10">
    <source>
        <dbReference type="EMBL" id="TKA12103.1"/>
    </source>
</evidence>
<dbReference type="SMART" id="SM00852">
    <property type="entry name" value="MoCF_biosynth"/>
    <property type="match status" value="1"/>
</dbReference>
<keyword evidence="11" id="KW-1185">Reference proteome</keyword>
<dbReference type="Pfam" id="PF03453">
    <property type="entry name" value="MoeA_N"/>
    <property type="match status" value="1"/>
</dbReference>
<reference evidence="10 11" key="1">
    <citation type="submission" date="2019-04" db="EMBL/GenBank/DDBJ databases">
        <title>Streptomyces oryziradicis sp. nov., a novel actinomycete isolated from rhizosphere soil of rice (Oryza sativa L.).</title>
        <authorList>
            <person name="Li C."/>
        </authorList>
    </citation>
    <scope>NUCLEOTIDE SEQUENCE [LARGE SCALE GENOMIC DNA]</scope>
    <source>
        <strain evidence="10 11">NEAU-C40</strain>
    </source>
</reference>
<comment type="caution">
    <text evidence="10">The sequence shown here is derived from an EMBL/GenBank/DDBJ whole genome shotgun (WGS) entry which is preliminary data.</text>
</comment>
<dbReference type="EMBL" id="SUMC01000005">
    <property type="protein sequence ID" value="TKA12103.1"/>
    <property type="molecule type" value="Genomic_DNA"/>
</dbReference>
<comment type="similarity">
    <text evidence="3 7">Belongs to the MoeA family.</text>
</comment>
<dbReference type="CDD" id="cd00887">
    <property type="entry name" value="MoeA"/>
    <property type="match status" value="1"/>
</dbReference>
<dbReference type="InterPro" id="IPR036688">
    <property type="entry name" value="MoeA_C_domain_IV_sf"/>
</dbReference>
<dbReference type="InterPro" id="IPR005110">
    <property type="entry name" value="MoeA_linker/N"/>
</dbReference>
<feature type="domain" description="MoaB/Mog" evidence="9">
    <location>
        <begin position="183"/>
        <end position="320"/>
    </location>
</feature>
<dbReference type="SUPFAM" id="SSF53218">
    <property type="entry name" value="Molybdenum cofactor biosynthesis proteins"/>
    <property type="match status" value="1"/>
</dbReference>
<dbReference type="GO" id="GO:0006777">
    <property type="term" value="P:Mo-molybdopterin cofactor biosynthetic process"/>
    <property type="evidence" value="ECO:0007669"/>
    <property type="project" value="UniProtKB-UniRule"/>
</dbReference>
<dbReference type="Gene3D" id="2.170.190.11">
    <property type="entry name" value="Molybdopterin biosynthesis moea protein, domain 3"/>
    <property type="match status" value="1"/>
</dbReference>
<dbReference type="InterPro" id="IPR036135">
    <property type="entry name" value="MoeA_linker/N_sf"/>
</dbReference>
<dbReference type="Pfam" id="PF03454">
    <property type="entry name" value="MoeA_C"/>
    <property type="match status" value="1"/>
</dbReference>
<evidence type="ECO:0000256" key="2">
    <source>
        <dbReference type="ARBA" id="ARBA00005046"/>
    </source>
</evidence>
<dbReference type="RefSeq" id="WP_136722635.1">
    <property type="nucleotide sequence ID" value="NZ_SUMC01000005.1"/>
</dbReference>
<dbReference type="AlphaFoldDB" id="A0A4U0SRY0"/>
<gene>
    <name evidence="10" type="ORF">FCI23_07310</name>
</gene>
<dbReference type="InterPro" id="IPR005111">
    <property type="entry name" value="MoeA_C_domain_IV"/>
</dbReference>
<keyword evidence="7 10" id="KW-0808">Transferase</keyword>